<dbReference type="AlphaFoldDB" id="A0A813Y6J1"/>
<comment type="catalytic activity">
    <reaction evidence="6">
        <text>a long-chain fatty acid + ATP + CoA = a long-chain fatty acyl-CoA + AMP + diphosphate</text>
        <dbReference type="Rhea" id="RHEA:15421"/>
        <dbReference type="ChEBI" id="CHEBI:30616"/>
        <dbReference type="ChEBI" id="CHEBI:33019"/>
        <dbReference type="ChEBI" id="CHEBI:57287"/>
        <dbReference type="ChEBI" id="CHEBI:57560"/>
        <dbReference type="ChEBI" id="CHEBI:83139"/>
        <dbReference type="ChEBI" id="CHEBI:456215"/>
        <dbReference type="EC" id="6.2.1.3"/>
    </reaction>
    <physiologicalReaction direction="left-to-right" evidence="6">
        <dbReference type="Rhea" id="RHEA:15422"/>
    </physiologicalReaction>
</comment>
<feature type="domain" description="AMP-dependent synthetase/ligase" evidence="9">
    <location>
        <begin position="82"/>
        <end position="495"/>
    </location>
</feature>
<evidence type="ECO:0000256" key="2">
    <source>
        <dbReference type="ARBA" id="ARBA00022598"/>
    </source>
</evidence>
<evidence type="ECO:0000256" key="6">
    <source>
        <dbReference type="ARBA" id="ARBA00024484"/>
    </source>
</evidence>
<dbReference type="GO" id="GO:0005811">
    <property type="term" value="C:lipid droplet"/>
    <property type="evidence" value="ECO:0007669"/>
    <property type="project" value="TreeGrafter"/>
</dbReference>
<dbReference type="Proteomes" id="UP000663879">
    <property type="component" value="Unassembled WGS sequence"/>
</dbReference>
<dbReference type="InterPro" id="IPR042099">
    <property type="entry name" value="ANL_N_sf"/>
</dbReference>
<dbReference type="Pfam" id="PF00501">
    <property type="entry name" value="AMP-binding"/>
    <property type="match status" value="1"/>
</dbReference>
<comment type="caution">
    <text evidence="10">The sequence shown here is derived from an EMBL/GenBank/DDBJ whole genome shotgun (WGS) entry which is preliminary data.</text>
</comment>
<dbReference type="Gene3D" id="3.30.300.30">
    <property type="match status" value="1"/>
</dbReference>
<dbReference type="Gene3D" id="3.40.50.12780">
    <property type="entry name" value="N-terminal domain of ligase-like"/>
    <property type="match status" value="1"/>
</dbReference>
<comment type="similarity">
    <text evidence="1">Belongs to the ATP-dependent AMP-binding enzyme family.</text>
</comment>
<dbReference type="InterPro" id="IPR020459">
    <property type="entry name" value="AMP-binding"/>
</dbReference>
<protein>
    <recommendedName>
        <fullName evidence="7">long-chain-fatty-acid--CoA ligase</fullName>
        <ecNumber evidence="7">6.2.1.3</ecNumber>
    </recommendedName>
</protein>
<dbReference type="GO" id="GO:0005886">
    <property type="term" value="C:plasma membrane"/>
    <property type="evidence" value="ECO:0007669"/>
    <property type="project" value="TreeGrafter"/>
</dbReference>
<dbReference type="InterPro" id="IPR045851">
    <property type="entry name" value="AMP-bd_C_sf"/>
</dbReference>
<keyword evidence="4" id="KW-0276">Fatty acid metabolism</keyword>
<evidence type="ECO:0000256" key="1">
    <source>
        <dbReference type="ARBA" id="ARBA00006432"/>
    </source>
</evidence>
<reference evidence="10" key="1">
    <citation type="submission" date="2021-02" db="EMBL/GenBank/DDBJ databases">
        <authorList>
            <person name="Nowell W R."/>
        </authorList>
    </citation>
    <scope>NUCLEOTIDE SEQUENCE</scope>
    <source>
        <strain evidence="10">Ploen Becks lab</strain>
    </source>
</reference>
<evidence type="ECO:0000256" key="7">
    <source>
        <dbReference type="ARBA" id="ARBA00026121"/>
    </source>
</evidence>
<accession>A0A813Y6J1</accession>
<evidence type="ECO:0000256" key="8">
    <source>
        <dbReference type="SAM" id="MobiDB-lite"/>
    </source>
</evidence>
<dbReference type="EC" id="6.2.1.3" evidence="7"/>
<dbReference type="InterPro" id="IPR000873">
    <property type="entry name" value="AMP-dep_synth/lig_dom"/>
</dbReference>
<evidence type="ECO:0000313" key="11">
    <source>
        <dbReference type="Proteomes" id="UP000663879"/>
    </source>
</evidence>
<dbReference type="OrthoDB" id="1700726at2759"/>
<keyword evidence="2" id="KW-0436">Ligase</keyword>
<gene>
    <name evidence="10" type="ORF">OXX778_LOCUS10333</name>
</gene>
<evidence type="ECO:0000256" key="4">
    <source>
        <dbReference type="ARBA" id="ARBA00022832"/>
    </source>
</evidence>
<dbReference type="GO" id="GO:0005524">
    <property type="term" value="F:ATP binding"/>
    <property type="evidence" value="ECO:0007669"/>
    <property type="project" value="UniProtKB-KW"/>
</dbReference>
<evidence type="ECO:0000256" key="3">
    <source>
        <dbReference type="ARBA" id="ARBA00022741"/>
    </source>
</evidence>
<organism evidence="10 11">
    <name type="scientific">Brachionus calyciflorus</name>
    <dbReference type="NCBI Taxonomy" id="104777"/>
    <lineage>
        <taxon>Eukaryota</taxon>
        <taxon>Metazoa</taxon>
        <taxon>Spiralia</taxon>
        <taxon>Gnathifera</taxon>
        <taxon>Rotifera</taxon>
        <taxon>Eurotatoria</taxon>
        <taxon>Monogononta</taxon>
        <taxon>Pseudotrocha</taxon>
        <taxon>Ploima</taxon>
        <taxon>Brachionidae</taxon>
        <taxon>Brachionus</taxon>
    </lineage>
</organism>
<dbReference type="EMBL" id="CAJNOC010001624">
    <property type="protein sequence ID" value="CAF0879313.1"/>
    <property type="molecule type" value="Genomic_DNA"/>
</dbReference>
<sequence>MEQWNTMEQTAERNEESTQAAAFKGKFSKSWRHKRFSKLPTQSPYSILKSVDKFKNRKTLGVREILNVDDTKQQNGKVFKKFKMNDEYKWLSYEEVLEQVDCVANGLLEIGVKSGDKVIIYSETRREWLISAFACFKIKATVVTLYSTLGLDALSFGIHETNSKTILTSGECVQKLKLLTDKIPQIERIVVFTDKFTESVASLTLEYPNKKFYSFNQLIHMPKNNNEYESSKLDDTAIIMYTSGTTGNPKGVMITHRNFLTASVTIVQRLGILDQDDIYISYLPLAHIFELLCEITFLNAGCSIGYSNPLTLSDASTGIYNGQLGDLRVLKPTLITCVPTVLERLSKGVQDKLSKESEFKKILIKLAAESKLELLKLNYTSYILDSLIFKKINKMLFGGRLKGIICGGAILNKDLHEFCQVFFCQCNQVYGLTETCGGGTTQFGFENEVESLGSIIPACEIRLVNWLEGNYRVSDEPNPRGEIWIGGDCISKGYYNNEEKTNEDYHVINGMRYFATGDIGEMQPNGSLKIVDRKKDLVKLQAGEYVSLNKVESVIKLLPFVTNCCVIADARKPNCICLISPDPVKLEEYLNNDGNKKNEIHLDVQEHCRKHGLASFEIPLKSRVVKEIWLPDTGLVTDSLKLKRKEIEKFYQIDIKNLYSSYQ</sequence>
<dbReference type="SUPFAM" id="SSF56801">
    <property type="entry name" value="Acetyl-CoA synthetase-like"/>
    <property type="match status" value="1"/>
</dbReference>
<evidence type="ECO:0000256" key="5">
    <source>
        <dbReference type="ARBA" id="ARBA00022840"/>
    </source>
</evidence>
<dbReference type="GO" id="GO:0030182">
    <property type="term" value="P:neuron differentiation"/>
    <property type="evidence" value="ECO:0007669"/>
    <property type="project" value="TreeGrafter"/>
</dbReference>
<dbReference type="InterPro" id="IPR020845">
    <property type="entry name" value="AMP-binding_CS"/>
</dbReference>
<keyword evidence="3" id="KW-0547">Nucleotide-binding</keyword>
<dbReference type="PROSITE" id="PS00455">
    <property type="entry name" value="AMP_BINDING"/>
    <property type="match status" value="1"/>
</dbReference>
<evidence type="ECO:0000259" key="9">
    <source>
        <dbReference type="Pfam" id="PF00501"/>
    </source>
</evidence>
<keyword evidence="5" id="KW-0067">ATP-binding</keyword>
<feature type="region of interest" description="Disordered" evidence="8">
    <location>
        <begin position="1"/>
        <end position="26"/>
    </location>
</feature>
<dbReference type="PRINTS" id="PR00154">
    <property type="entry name" value="AMPBINDING"/>
</dbReference>
<keyword evidence="4" id="KW-0443">Lipid metabolism</keyword>
<evidence type="ECO:0000313" key="10">
    <source>
        <dbReference type="EMBL" id="CAF0879313.1"/>
    </source>
</evidence>
<name>A0A813Y6J1_9BILA</name>
<dbReference type="GO" id="GO:0004467">
    <property type="term" value="F:long-chain fatty acid-CoA ligase activity"/>
    <property type="evidence" value="ECO:0007669"/>
    <property type="project" value="UniProtKB-EC"/>
</dbReference>
<keyword evidence="11" id="KW-1185">Reference proteome</keyword>
<dbReference type="PANTHER" id="PTHR43272:SF83">
    <property type="entry name" value="ACYL-COA SYNTHETASE LONG-CHAIN, ISOFORM J"/>
    <property type="match status" value="1"/>
</dbReference>
<proteinExistence type="inferred from homology"/>
<dbReference type="PANTHER" id="PTHR43272">
    <property type="entry name" value="LONG-CHAIN-FATTY-ACID--COA LIGASE"/>
    <property type="match status" value="1"/>
</dbReference>
<dbReference type="GO" id="GO:0035336">
    <property type="term" value="P:long-chain fatty-acyl-CoA metabolic process"/>
    <property type="evidence" value="ECO:0007669"/>
    <property type="project" value="TreeGrafter"/>
</dbReference>
<dbReference type="GO" id="GO:0005783">
    <property type="term" value="C:endoplasmic reticulum"/>
    <property type="evidence" value="ECO:0007669"/>
    <property type="project" value="TreeGrafter"/>
</dbReference>